<dbReference type="Gene3D" id="3.30.450.90">
    <property type="match status" value="1"/>
</dbReference>
<comment type="similarity">
    <text evidence="1">Belongs to the GSP E family.</text>
</comment>
<dbReference type="PANTHER" id="PTHR30258">
    <property type="entry name" value="TYPE II SECRETION SYSTEM PROTEIN GSPE-RELATED"/>
    <property type="match status" value="1"/>
</dbReference>
<keyword evidence="2" id="KW-0547">Nucleotide-binding</keyword>
<dbReference type="Pfam" id="PF00437">
    <property type="entry name" value="T2SSE"/>
    <property type="match status" value="1"/>
</dbReference>
<dbReference type="InterPro" id="IPR027417">
    <property type="entry name" value="P-loop_NTPase"/>
</dbReference>
<dbReference type="SMART" id="SM00382">
    <property type="entry name" value="AAA"/>
    <property type="match status" value="1"/>
</dbReference>
<dbReference type="PANTHER" id="PTHR30258:SF1">
    <property type="entry name" value="PROTEIN TRANSPORT PROTEIN HOFB HOMOLOG"/>
    <property type="match status" value="1"/>
</dbReference>
<evidence type="ECO:0000313" key="6">
    <source>
        <dbReference type="Proteomes" id="UP001610063"/>
    </source>
</evidence>
<dbReference type="InterPro" id="IPR037257">
    <property type="entry name" value="T2SS_E_N_sf"/>
</dbReference>
<evidence type="ECO:0000259" key="4">
    <source>
        <dbReference type="PROSITE" id="PS00662"/>
    </source>
</evidence>
<evidence type="ECO:0000256" key="3">
    <source>
        <dbReference type="ARBA" id="ARBA00022840"/>
    </source>
</evidence>
<dbReference type="SUPFAM" id="SSF52540">
    <property type="entry name" value="P-loop containing nucleoside triphosphate hydrolases"/>
    <property type="match status" value="1"/>
</dbReference>
<evidence type="ECO:0000256" key="1">
    <source>
        <dbReference type="ARBA" id="ARBA00006611"/>
    </source>
</evidence>
<accession>A0ABW7NFG9</accession>
<dbReference type="InterPro" id="IPR001482">
    <property type="entry name" value="T2SS/T4SS_dom"/>
</dbReference>
<dbReference type="InterPro" id="IPR003593">
    <property type="entry name" value="AAA+_ATPase"/>
</dbReference>
<proteinExistence type="inferred from homology"/>
<dbReference type="PROSITE" id="PS00662">
    <property type="entry name" value="T2SP_E"/>
    <property type="match status" value="1"/>
</dbReference>
<name>A0ABW7NFG9_9BACT</name>
<comment type="caution">
    <text evidence="5">The sequence shown here is derived from an EMBL/GenBank/DDBJ whole genome shotgun (WGS) entry which is preliminary data.</text>
</comment>
<dbReference type="Proteomes" id="UP001610063">
    <property type="component" value="Unassembled WGS sequence"/>
</dbReference>
<organism evidence="5 6">
    <name type="scientific">Marinoscillum luteum</name>
    <dbReference type="NCBI Taxonomy" id="861051"/>
    <lineage>
        <taxon>Bacteria</taxon>
        <taxon>Pseudomonadati</taxon>
        <taxon>Bacteroidota</taxon>
        <taxon>Cytophagia</taxon>
        <taxon>Cytophagales</taxon>
        <taxon>Reichenbachiellaceae</taxon>
        <taxon>Marinoscillum</taxon>
    </lineage>
</organism>
<dbReference type="EMBL" id="JBIPKE010000020">
    <property type="protein sequence ID" value="MFH6986048.1"/>
    <property type="molecule type" value="Genomic_DNA"/>
</dbReference>
<dbReference type="CDD" id="cd01129">
    <property type="entry name" value="PulE-GspE-like"/>
    <property type="match status" value="1"/>
</dbReference>
<sequence length="463" mass="52217">MLDQSAPISSNLIKELSTSIAWKYRVFPKMAEGRRLVLYADAQEPEMLARQLSVITGKEIHIEVADSEWIDSQLTRYYIRSGGDTVRSLNVNSDEFIGEMISEANELGCSDIHIEKYQDRSRIRMRLDGKLIERYELKKEKYHEYVNKIKIISNLDIAEKRLPQDGRILIKNAKGQYDIRVSVLPTLFGEKVVLRLLSSDASNLDIRQLGLNAGQIKLFLESISRPQGMVLISGPTGSGKTTTLYGALKYLNVPTTNILTIEDPIEYTLDGINQVQLNEKVGLDFATTLRTFLRQDPDIIMVGEIRDVDTARIAIRAAMTGHLVMSTLHTNSAIGIISRLMEMGIPEYLIADTLNVAVAQRLLRRLCPACKHRQSDLSQLPEILKNSQIDCYFTPVGCSECHGTGYKGRMAIYEMVNITETNKELIFSKPDQYSSENGSLMTSAIEQFEQGETSLEEIYTYLL</sequence>
<evidence type="ECO:0000256" key="2">
    <source>
        <dbReference type="ARBA" id="ARBA00022741"/>
    </source>
</evidence>
<evidence type="ECO:0000313" key="5">
    <source>
        <dbReference type="EMBL" id="MFH6986048.1"/>
    </source>
</evidence>
<keyword evidence="3" id="KW-0067">ATP-binding</keyword>
<reference evidence="5 6" key="1">
    <citation type="journal article" date="2013" name="Int. J. Syst. Evol. Microbiol.">
        <title>Marinoscillum luteum sp. nov., isolated from marine sediment.</title>
        <authorList>
            <person name="Cha I.T."/>
            <person name="Park S.J."/>
            <person name="Kim S.J."/>
            <person name="Kim J.G."/>
            <person name="Jung M.Y."/>
            <person name="Shin K.S."/>
            <person name="Kwon K.K."/>
            <person name="Yang S.H."/>
            <person name="Seo Y.S."/>
            <person name="Rhee S.K."/>
        </authorList>
    </citation>
    <scope>NUCLEOTIDE SEQUENCE [LARGE SCALE GENOMIC DNA]</scope>
    <source>
        <strain evidence="5 6">KCTC 23939</strain>
    </source>
</reference>
<protein>
    <submittedName>
        <fullName evidence="5">GspE/PulE family protein</fullName>
    </submittedName>
</protein>
<dbReference type="Gene3D" id="3.30.300.160">
    <property type="entry name" value="Type II secretion system, protein E, N-terminal domain"/>
    <property type="match status" value="1"/>
</dbReference>
<keyword evidence="6" id="KW-1185">Reference proteome</keyword>
<dbReference type="Gene3D" id="3.40.50.300">
    <property type="entry name" value="P-loop containing nucleotide triphosphate hydrolases"/>
    <property type="match status" value="1"/>
</dbReference>
<feature type="domain" description="Bacterial type II secretion system protein E" evidence="4">
    <location>
        <begin position="293"/>
        <end position="307"/>
    </location>
</feature>
<gene>
    <name evidence="5" type="ORF">ACHKAR_21520</name>
</gene>
<dbReference type="RefSeq" id="WP_395419543.1">
    <property type="nucleotide sequence ID" value="NZ_JBIPKE010000020.1"/>
</dbReference>